<keyword evidence="3 8" id="KW-0812">Transmembrane</keyword>
<accession>A0AAD9KZ19</accession>
<evidence type="ECO:0000313" key="10">
    <source>
        <dbReference type="EMBL" id="KAK2180304.1"/>
    </source>
</evidence>
<feature type="transmembrane region" description="Helical" evidence="8">
    <location>
        <begin position="67"/>
        <end position="85"/>
    </location>
</feature>
<evidence type="ECO:0000256" key="8">
    <source>
        <dbReference type="SAM" id="Phobius"/>
    </source>
</evidence>
<feature type="transmembrane region" description="Helical" evidence="8">
    <location>
        <begin position="124"/>
        <end position="142"/>
    </location>
</feature>
<comment type="similarity">
    <text evidence="2">Belongs to the TMEM198 family.</text>
</comment>
<feature type="domain" description="TM7S3/TM198-like" evidence="9">
    <location>
        <begin position="47"/>
        <end position="237"/>
    </location>
</feature>
<dbReference type="InterPro" id="IPR025256">
    <property type="entry name" value="TM7S3/TM198-like_dom"/>
</dbReference>
<evidence type="ECO:0000259" key="9">
    <source>
        <dbReference type="Pfam" id="PF13886"/>
    </source>
</evidence>
<evidence type="ECO:0000256" key="6">
    <source>
        <dbReference type="ARBA" id="ARBA00049737"/>
    </source>
</evidence>
<dbReference type="EMBL" id="JAODUO010000449">
    <property type="protein sequence ID" value="KAK2180304.1"/>
    <property type="molecule type" value="Genomic_DNA"/>
</dbReference>
<reference evidence="10" key="1">
    <citation type="journal article" date="2023" name="Mol. Biol. Evol.">
        <title>Third-Generation Sequencing Reveals the Adaptive Role of the Epigenome in Three Deep-Sea Polychaetes.</title>
        <authorList>
            <person name="Perez M."/>
            <person name="Aroh O."/>
            <person name="Sun Y."/>
            <person name="Lan Y."/>
            <person name="Juniper S.K."/>
            <person name="Young C.R."/>
            <person name="Angers B."/>
            <person name="Qian P.Y."/>
        </authorList>
    </citation>
    <scope>NUCLEOTIDE SEQUENCE</scope>
    <source>
        <strain evidence="10">R07B-5</strain>
    </source>
</reference>
<feature type="transmembrane region" description="Helical" evidence="8">
    <location>
        <begin position="172"/>
        <end position="193"/>
    </location>
</feature>
<evidence type="ECO:0000256" key="2">
    <source>
        <dbReference type="ARBA" id="ARBA00006244"/>
    </source>
</evidence>
<dbReference type="GO" id="GO:0005886">
    <property type="term" value="C:plasma membrane"/>
    <property type="evidence" value="ECO:0007669"/>
    <property type="project" value="TreeGrafter"/>
</dbReference>
<feature type="transmembrane region" description="Helical" evidence="8">
    <location>
        <begin position="148"/>
        <end position="167"/>
    </location>
</feature>
<sequence>MINSTEADGRTPFDNGTVTMLQSTTPSSGHLCIVTGHNYQIAPSVICVLCFILGTVYCFFGYRFFKATMFLTGFIFGSLIAYVICLEEHLLPLEGKIGVTLTAGVLCGLITMLVQYIGLFTIGFHFGLQLAIAALIVVEQFIHPSTAWIPIGAMFGGGLILALLALYFQRSFVILGTSLFGAGLMVFGLDYFIERYLLMAYIWDRVKANRSEAVCWFSWIILGLWPLVFLVGSIVQWRLTAKGFNHNKAMVLKKQRKVDLQRLRNKDRRDTQQSRYRHLYQVRRINGDVITQSYMQDMKRKMSPVPGTRALSQTQTHSPELDSTTTTLTQVPS</sequence>
<name>A0AAD9KZ19_RIDPI</name>
<organism evidence="10 11">
    <name type="scientific">Ridgeia piscesae</name>
    <name type="common">Tubeworm</name>
    <dbReference type="NCBI Taxonomy" id="27915"/>
    <lineage>
        <taxon>Eukaryota</taxon>
        <taxon>Metazoa</taxon>
        <taxon>Spiralia</taxon>
        <taxon>Lophotrochozoa</taxon>
        <taxon>Annelida</taxon>
        <taxon>Polychaeta</taxon>
        <taxon>Sedentaria</taxon>
        <taxon>Canalipalpata</taxon>
        <taxon>Sabellida</taxon>
        <taxon>Siboglinidae</taxon>
        <taxon>Ridgeia</taxon>
    </lineage>
</organism>
<evidence type="ECO:0000256" key="7">
    <source>
        <dbReference type="SAM" id="MobiDB-lite"/>
    </source>
</evidence>
<dbReference type="Pfam" id="PF13886">
    <property type="entry name" value="TM7S3_TM198"/>
    <property type="match status" value="1"/>
</dbReference>
<feature type="compositionally biased region" description="Polar residues" evidence="7">
    <location>
        <begin position="310"/>
        <end position="333"/>
    </location>
</feature>
<evidence type="ECO:0000313" key="11">
    <source>
        <dbReference type="Proteomes" id="UP001209878"/>
    </source>
</evidence>
<feature type="transmembrane region" description="Helical" evidence="8">
    <location>
        <begin position="41"/>
        <end position="60"/>
    </location>
</feature>
<evidence type="ECO:0000256" key="1">
    <source>
        <dbReference type="ARBA" id="ARBA00004141"/>
    </source>
</evidence>
<feature type="region of interest" description="Disordered" evidence="7">
    <location>
        <begin position="303"/>
        <end position="333"/>
    </location>
</feature>
<gene>
    <name evidence="10" type="ORF">NP493_451g02004</name>
</gene>
<dbReference type="Proteomes" id="UP001209878">
    <property type="component" value="Unassembled WGS sequence"/>
</dbReference>
<dbReference type="AlphaFoldDB" id="A0AAD9KZ19"/>
<protein>
    <recommendedName>
        <fullName evidence="6">Transmembrane protein 198</fullName>
    </recommendedName>
</protein>
<feature type="transmembrane region" description="Helical" evidence="8">
    <location>
        <begin position="213"/>
        <end position="235"/>
    </location>
</feature>
<evidence type="ECO:0000256" key="5">
    <source>
        <dbReference type="ARBA" id="ARBA00023136"/>
    </source>
</evidence>
<comment type="subcellular location">
    <subcellularLocation>
        <location evidence="1">Membrane</location>
        <topology evidence="1">Multi-pass membrane protein</topology>
    </subcellularLocation>
</comment>
<dbReference type="InterPro" id="IPR040236">
    <property type="entry name" value="TMEM198"/>
</dbReference>
<keyword evidence="4 8" id="KW-1133">Transmembrane helix</keyword>
<keyword evidence="11" id="KW-1185">Reference proteome</keyword>
<dbReference type="PANTHER" id="PTHR31247:SF5">
    <property type="entry name" value="DUF4203 DOMAIN-CONTAINING PROTEIN"/>
    <property type="match status" value="1"/>
</dbReference>
<dbReference type="PANTHER" id="PTHR31247">
    <property type="entry name" value="TRANSMEMBRANE PROTEIN 198 FAMILY MEMBER"/>
    <property type="match status" value="1"/>
</dbReference>
<proteinExistence type="inferred from homology"/>
<comment type="caution">
    <text evidence="10">The sequence shown here is derived from an EMBL/GenBank/DDBJ whole genome shotgun (WGS) entry which is preliminary data.</text>
</comment>
<evidence type="ECO:0000256" key="4">
    <source>
        <dbReference type="ARBA" id="ARBA00022989"/>
    </source>
</evidence>
<keyword evidence="5 8" id="KW-0472">Membrane</keyword>
<evidence type="ECO:0000256" key="3">
    <source>
        <dbReference type="ARBA" id="ARBA00022692"/>
    </source>
</evidence>